<dbReference type="KEGG" id="qsa:O6P43_017286"/>
<dbReference type="InterPro" id="IPR029058">
    <property type="entry name" value="AB_hydrolase_fold"/>
</dbReference>
<dbReference type="GO" id="GO:0016790">
    <property type="term" value="F:thiolester hydrolase activity"/>
    <property type="evidence" value="ECO:0007669"/>
    <property type="project" value="TreeGrafter"/>
</dbReference>
<feature type="transmembrane region" description="Helical" evidence="2">
    <location>
        <begin position="50"/>
        <end position="73"/>
    </location>
</feature>
<comment type="caution">
    <text evidence="3">The sequence shown here is derived from an EMBL/GenBank/DDBJ whole genome shotgun (WGS) entry which is preliminary data.</text>
</comment>
<evidence type="ECO:0000256" key="2">
    <source>
        <dbReference type="SAM" id="Phobius"/>
    </source>
</evidence>
<evidence type="ECO:0000313" key="4">
    <source>
        <dbReference type="Proteomes" id="UP001163823"/>
    </source>
</evidence>
<keyword evidence="1" id="KW-0378">Hydrolase</keyword>
<proteinExistence type="predicted"/>
<keyword evidence="2" id="KW-0472">Membrane</keyword>
<gene>
    <name evidence="3" type="ORF">O6P43_017286</name>
</gene>
<dbReference type="SUPFAM" id="SSF53474">
    <property type="entry name" value="alpha/beta-Hydrolases"/>
    <property type="match status" value="1"/>
</dbReference>
<accession>A0AAD7LPK1</accession>
<dbReference type="Gene3D" id="3.40.50.1820">
    <property type="entry name" value="alpha/beta hydrolase"/>
    <property type="match status" value="1"/>
</dbReference>
<dbReference type="AlphaFoldDB" id="A0AAD7LPK1"/>
<evidence type="ECO:0000313" key="3">
    <source>
        <dbReference type="EMBL" id="KAJ7961999.1"/>
    </source>
</evidence>
<dbReference type="PANTHER" id="PTHR11247:SF79">
    <property type="entry name" value="ALPHA_BETA-HYDROLASES SUPERFAMILY PROTEIN"/>
    <property type="match status" value="1"/>
</dbReference>
<sequence>MCSSWLMPSRARETQDSTVGNLKFTRWNQNLAIYLNCCKTLVASMANVPLLSFFIFSTLILIPAMHSLPFVVFHGIGDKCKNRGVKNFVTLLSKWSGSQGYCIEIGDGSGTSWTMPLLDQTAVACEKVKKMSELSKGYNIVGLSQGTLIGRGVVEFCDGGPPVKNFISLAGPHAGTASIPFCGVQLICMFLDLLMELEIYSNYVQEHLAPSGYIKIPTDIKCYLKGCKFLPKLNNEINGMRNSTYKERFASLQNLVLIMFEQDAVLIPKETSWFGYYPDGAFDPVLPARETKLYIEDWIGLKTLDDAGKVKFVKVSGGHLKISQKDMKEYIAPYLKDQASASTPTQVKIEENSYYGWFSSIRSFFMDQVGLNEDSPSLQIVD</sequence>
<protein>
    <submittedName>
        <fullName evidence="3">Palmitoyl-protein thioesterase 1-like</fullName>
    </submittedName>
</protein>
<keyword evidence="2" id="KW-0812">Transmembrane</keyword>
<dbReference type="PANTHER" id="PTHR11247">
    <property type="entry name" value="PALMITOYL-PROTEIN THIOESTERASE/DOLICHYLDIPHOSPHATASE 1"/>
    <property type="match status" value="1"/>
</dbReference>
<evidence type="ECO:0000256" key="1">
    <source>
        <dbReference type="ARBA" id="ARBA00022801"/>
    </source>
</evidence>
<keyword evidence="4" id="KW-1185">Reference proteome</keyword>
<organism evidence="3 4">
    <name type="scientific">Quillaja saponaria</name>
    <name type="common">Soap bark tree</name>
    <dbReference type="NCBI Taxonomy" id="32244"/>
    <lineage>
        <taxon>Eukaryota</taxon>
        <taxon>Viridiplantae</taxon>
        <taxon>Streptophyta</taxon>
        <taxon>Embryophyta</taxon>
        <taxon>Tracheophyta</taxon>
        <taxon>Spermatophyta</taxon>
        <taxon>Magnoliopsida</taxon>
        <taxon>eudicotyledons</taxon>
        <taxon>Gunneridae</taxon>
        <taxon>Pentapetalae</taxon>
        <taxon>rosids</taxon>
        <taxon>fabids</taxon>
        <taxon>Fabales</taxon>
        <taxon>Quillajaceae</taxon>
        <taxon>Quillaja</taxon>
    </lineage>
</organism>
<dbReference type="EMBL" id="JARAOO010000007">
    <property type="protein sequence ID" value="KAJ7961999.1"/>
    <property type="molecule type" value="Genomic_DNA"/>
</dbReference>
<keyword evidence="2" id="KW-1133">Transmembrane helix</keyword>
<name>A0AAD7LPK1_QUISA</name>
<dbReference type="Pfam" id="PF02089">
    <property type="entry name" value="Palm_thioest"/>
    <property type="match status" value="1"/>
</dbReference>
<reference evidence="3" key="1">
    <citation type="journal article" date="2023" name="Science">
        <title>Elucidation of the pathway for biosynthesis of saponin adjuvants from the soapbark tree.</title>
        <authorList>
            <person name="Reed J."/>
            <person name="Orme A."/>
            <person name="El-Demerdash A."/>
            <person name="Owen C."/>
            <person name="Martin L.B.B."/>
            <person name="Misra R.C."/>
            <person name="Kikuchi S."/>
            <person name="Rejzek M."/>
            <person name="Martin A.C."/>
            <person name="Harkess A."/>
            <person name="Leebens-Mack J."/>
            <person name="Louveau T."/>
            <person name="Stephenson M.J."/>
            <person name="Osbourn A."/>
        </authorList>
    </citation>
    <scope>NUCLEOTIDE SEQUENCE</scope>
    <source>
        <strain evidence="3">S10</strain>
    </source>
</reference>
<dbReference type="Proteomes" id="UP001163823">
    <property type="component" value="Chromosome 7"/>
</dbReference>